<dbReference type="InterPro" id="IPR058094">
    <property type="entry name" value="Ig-like_OmpL47-like"/>
</dbReference>
<dbReference type="InterPro" id="IPR011081">
    <property type="entry name" value="Big_4"/>
</dbReference>
<dbReference type="Pfam" id="PF22633">
    <property type="entry name" value="F5_F8_type_C_2"/>
    <property type="match status" value="1"/>
</dbReference>
<dbReference type="Gene3D" id="2.60.40.10">
    <property type="entry name" value="Immunoglobulins"/>
    <property type="match status" value="3"/>
</dbReference>
<dbReference type="Proteomes" id="UP000320461">
    <property type="component" value="Unassembled WGS sequence"/>
</dbReference>
<evidence type="ECO:0000313" key="2">
    <source>
        <dbReference type="EMBL" id="GEA83716.1"/>
    </source>
</evidence>
<dbReference type="Pfam" id="PF07532">
    <property type="entry name" value="Big_4"/>
    <property type="match status" value="1"/>
</dbReference>
<gene>
    <name evidence="2" type="ORF">CGE01nite_09670</name>
</gene>
<reference evidence="2 3" key="1">
    <citation type="submission" date="2019-06" db="EMBL/GenBank/DDBJ databases">
        <title>Whole genome shotgun sequence of Cellulomonas gelida NBRC 3748.</title>
        <authorList>
            <person name="Hosoyama A."/>
            <person name="Uohara A."/>
            <person name="Ohji S."/>
            <person name="Ichikawa N."/>
        </authorList>
    </citation>
    <scope>NUCLEOTIDE SEQUENCE [LARGE SCALE GENOMIC DNA]</scope>
    <source>
        <strain evidence="2 3">NBRC 3748</strain>
    </source>
</reference>
<sequence length="2181" mass="230911">MLPTAAHAAGPVLPGNESDIGVYTNGESHVMDIGDPTYNYESEVAALLEPGVPYTADSMHQSIFEKDLAAGQNDFYLDRVLGVRGAMGANVLQTRGRSLYMRGASNANFTTMGFAGSAFAGGPNNLGNFYTITVPGQTISEVNAQRFNAPSHMSDRYTIGTTGVSADLKKFITYDNVAVTTLDLTNPGTEDVTFTVRAASPIATGTTDADDELVGTRNLTSGSNNGLVDTAWSKITVGLKAGGFTPNGTSLEREVTVPAGGDLELSVVGVLYSDDLPESKASFYEYAAMGADEAFSTGVTEFHRRWAQDIPYIDVPSPAVEKAIVYRWWGERYNTLDTNSSGYVYQYPTTIEGVNLYQNSVVLTQPMHLQDTKWIRTPYLAYGQILNMGELSGSSAFLDSPGHTSWNNHYSQYTGTAGLEAYKVHGGGAEIAERFASYFKNDGIGQLEHYDGNDDNLIAYDTNYMPGNDSDAISFGFPKANATAPGARTIERPESAYVWGDFNAAKELYEIAGADASVVTEMGDKADDIRDAILDRLWSEDMRMFLAGTSHGAVSGASSNGKANPLPVEARDLIPAKESNLYDVYAENLIPFEDADQYVDGFRFLNYGDNFPIFPFYTANQYDRAAYAIGGSNNFSNINFTVQFRGVRSALRHYDPDHKYVTPEYAARLLDWMAWSTYPNADLRVPNQAEYYSNWNPTTKTYNRNNPNHIMLGNMNYIYVEDMGGIQPRSDDKVELWPIDLGYDHFMVNNLRYHGKDVTIVWDEDGSHYGLGAGYSLFIDGERKAATDALGHFVYDPEANTVDAIDDVEVTFVAAAGADVPTAVDTAIDDDRVVSYLKTAGIDLEESATNLAATATLSSSATQDGPRSTPWRNFHTPGWSTSSMNYTPGAIATTERPVSLAAVNDGETVNEPYWGNHGTGDTSGYVELDLGAAKSFDNVKVWFVSDRQAGGYKEPAKYQIQVPDGEGGWTVVPDTFKAPKITGPKFNEALFETVTADKLRVTFTNSPGFATAISEIQVFDSGRDVPEVVNDAPTVTATRDTSKDGNLSTTLVATVTDDGIPDEGELTYGWTTVSKPEGAAVIFANDRALSTLVTGTVAGEYVFRFTAHDGELTTTRDVTVTLATKEMVAEFGSIATITTTGTASWEDHTKVNLPTTPTSSNPGTNQGWGTWGLPNSGLSVAAAAAITYTWPSPVLLTSTDIYWYDDNGGTRMPRADTWALEYTTDGTTWQPVTLTNGSTYAASLVRNRYNHLDFEAVKATALRVRIFGLQGSAGGTGIVRWRANGDTVDTVASPVIMRTPTGTVPELPAELDVVYSAGERDVLPFAWQEITPDMVAETNVEPFVVYGTNSAYGLIAEARIYVRPENSTGGISIQGAEQFAQTVWQGEQPVLPTRVAVSYNDGSRDNQAIGVDWDFDEEIVNTPGVHEIRGDLVLPDYVSSAGTVATTLTLTVKAPPSVESVAVVPASTRALAGTTVQLEADVTTVSEASAEVTWTVAGAQSAGTTVSETGLLTIAADEAAAPLTVTATSVFDTSKSGSATVTVVTPPRVEATLPAGVSLLDGWNDEPFEVTLTTAADATVQYRLDGGQWTTYTWPVAIDEGRHTLVYRALWEGAVVAGSQETFVGGVDVVGPTTTATTTPADGRGTVLEPVTVVLTATDEGVGVSHSQYRIAPELAWRNAPAEGIVLDEAGTSVVEFRSLDRFGNVGATGSTQVTIEAANDLARLVLTADKSAIAKGDPIGARVEGFAHDGTSVGDLTSDAVMTTDITTVWENGTSTFSRYRYALTATYTWTDERDVVRTLTSNTVTVEVFDAQALLAAISGTPAVGETLTAITLPDWPTTFQWLRDGRQIEGATGATYTVTADDAGSSLSVRVDVAAAEFTTSKTSEAVEVAKVAPVLSAQLRAASVPTTGTVTVDVTVEAAGISSAGGTVTVVAGNRSATGTVVAGTASIQLPAPAAGTHAVSVVYHGTSQIAQATADAGTLTVTKATPGVVGKLAATKVTTGQSGKVAVTVTAAGVTGPTGKVTVKAGSKSVSVTLKAADKGKVTVTLPKLPAGKHAVSVVYAGDALVAGRTVSAGTLTVTKVTPMVKATLVQKTISASVKGKVSVQVSAAGITGPTGTVTVTVNGKKVTRTLKASDKGRVVVTLPKLGKGTYKVAVSYGGDAMVSSAKAASTTLVVK</sequence>
<dbReference type="Gene3D" id="2.60.120.260">
    <property type="entry name" value="Galactose-binding domain-like"/>
    <property type="match status" value="2"/>
</dbReference>
<dbReference type="Gene3D" id="2.60.40.2700">
    <property type="match status" value="1"/>
</dbReference>
<proteinExistence type="predicted"/>
<dbReference type="EMBL" id="BJLQ01000007">
    <property type="protein sequence ID" value="GEA83716.1"/>
    <property type="molecule type" value="Genomic_DNA"/>
</dbReference>
<organism evidence="2 3">
    <name type="scientific">Cellulomonas gelida</name>
    <dbReference type="NCBI Taxonomy" id="1712"/>
    <lineage>
        <taxon>Bacteria</taxon>
        <taxon>Bacillati</taxon>
        <taxon>Actinomycetota</taxon>
        <taxon>Actinomycetes</taxon>
        <taxon>Micrococcales</taxon>
        <taxon>Cellulomonadaceae</taxon>
        <taxon>Cellulomonas</taxon>
    </lineage>
</organism>
<evidence type="ECO:0000313" key="3">
    <source>
        <dbReference type="Proteomes" id="UP000320461"/>
    </source>
</evidence>
<dbReference type="GO" id="GO:0005975">
    <property type="term" value="P:carbohydrate metabolic process"/>
    <property type="evidence" value="ECO:0007669"/>
    <property type="project" value="InterPro"/>
</dbReference>
<feature type="domain" description="Ig-like" evidence="1">
    <location>
        <begin position="1456"/>
        <end position="1542"/>
    </location>
</feature>
<protein>
    <recommendedName>
        <fullName evidence="1">Ig-like domain-containing protein</fullName>
    </recommendedName>
</protein>
<keyword evidence="3" id="KW-1185">Reference proteome</keyword>
<dbReference type="RefSeq" id="WP_141369309.1">
    <property type="nucleotide sequence ID" value="NZ_BJLQ01000007.1"/>
</dbReference>
<dbReference type="InterPro" id="IPR013783">
    <property type="entry name" value="Ig-like_fold"/>
</dbReference>
<dbReference type="PROSITE" id="PS50835">
    <property type="entry name" value="IG_LIKE"/>
    <property type="match status" value="1"/>
</dbReference>
<dbReference type="SUPFAM" id="SSF49785">
    <property type="entry name" value="Galactose-binding domain-like"/>
    <property type="match status" value="1"/>
</dbReference>
<dbReference type="OrthoDB" id="231241at2"/>
<dbReference type="Pfam" id="PF16640">
    <property type="entry name" value="Big_3_5"/>
    <property type="match status" value="1"/>
</dbReference>
<evidence type="ECO:0000259" key="1">
    <source>
        <dbReference type="PROSITE" id="PS50835"/>
    </source>
</evidence>
<dbReference type="InterPro" id="IPR032109">
    <property type="entry name" value="Big_3_5"/>
</dbReference>
<dbReference type="InterPro" id="IPR008928">
    <property type="entry name" value="6-hairpin_glycosidase_sf"/>
</dbReference>
<dbReference type="InterPro" id="IPR007110">
    <property type="entry name" value="Ig-like_dom"/>
</dbReference>
<dbReference type="NCBIfam" id="NF047446">
    <property type="entry name" value="barrel_OmpL47"/>
    <property type="match status" value="1"/>
</dbReference>
<dbReference type="InterPro" id="IPR008979">
    <property type="entry name" value="Galactose-bd-like_sf"/>
</dbReference>
<dbReference type="Pfam" id="PF22352">
    <property type="entry name" value="K319L-like_PKD"/>
    <property type="match status" value="1"/>
</dbReference>
<name>A0A4Y3KJA5_9CELL</name>
<dbReference type="SUPFAM" id="SSF48208">
    <property type="entry name" value="Six-hairpin glycosidases"/>
    <property type="match status" value="1"/>
</dbReference>
<accession>A0A4Y3KJA5</accession>
<comment type="caution">
    <text evidence="2">The sequence shown here is derived from an EMBL/GenBank/DDBJ whole genome shotgun (WGS) entry which is preliminary data.</text>
</comment>